<dbReference type="Pfam" id="PF24366">
    <property type="entry name" value="DUF7522"/>
    <property type="match status" value="1"/>
</dbReference>
<name>A0A3N6MKP8_NATCH</name>
<dbReference type="OrthoDB" id="256252at2157"/>
<proteinExistence type="predicted"/>
<keyword evidence="2" id="KW-1185">Reference proteome</keyword>
<organism evidence="1 2">
    <name type="scientific">Natrarchaeobius chitinivorans</name>
    <dbReference type="NCBI Taxonomy" id="1679083"/>
    <lineage>
        <taxon>Archaea</taxon>
        <taxon>Methanobacteriati</taxon>
        <taxon>Methanobacteriota</taxon>
        <taxon>Stenosarchaea group</taxon>
        <taxon>Halobacteria</taxon>
        <taxon>Halobacteriales</taxon>
        <taxon>Natrialbaceae</taxon>
        <taxon>Natrarchaeobius</taxon>
    </lineage>
</organism>
<dbReference type="Proteomes" id="UP000282323">
    <property type="component" value="Unassembled WGS sequence"/>
</dbReference>
<dbReference type="EMBL" id="REGA01000001">
    <property type="protein sequence ID" value="RQG97820.1"/>
    <property type="molecule type" value="Genomic_DNA"/>
</dbReference>
<evidence type="ECO:0000313" key="2">
    <source>
        <dbReference type="Proteomes" id="UP000282323"/>
    </source>
</evidence>
<dbReference type="RefSeq" id="WP_124193797.1">
    <property type="nucleotide sequence ID" value="NZ_REGA01000001.1"/>
</dbReference>
<evidence type="ECO:0000313" key="1">
    <source>
        <dbReference type="EMBL" id="RQG97820.1"/>
    </source>
</evidence>
<gene>
    <name evidence="1" type="ORF">EA473_01025</name>
</gene>
<dbReference type="InterPro" id="IPR055944">
    <property type="entry name" value="DUF7522"/>
</dbReference>
<comment type="caution">
    <text evidence="1">The sequence shown here is derived from an EMBL/GenBank/DDBJ whole genome shotgun (WGS) entry which is preliminary data.</text>
</comment>
<accession>A0A3N6MKP8</accession>
<protein>
    <submittedName>
        <fullName evidence="1">Uncharacterized protein</fullName>
    </submittedName>
</protein>
<sequence length="146" mass="15872">MSTETHTTTISDDGASGLVSAARTSLGDTLRSVVYFTPSAFDVLYLRQNLYESMEAARTAKEQLVELERVGFAEVPVRTAIGHQGDETGIGPYEFTVRFHTDGFVVRVLEGDVGTIMTTDSMDLNAFEDAATAVRRLLADESVEGE</sequence>
<dbReference type="AlphaFoldDB" id="A0A3N6MKP8"/>
<reference evidence="1 2" key="1">
    <citation type="submission" date="2018-10" db="EMBL/GenBank/DDBJ databases">
        <title>Natrarchaeobius chitinivorans gen. nov., sp. nov., and Natrarchaeobius haloalkaliphilus sp. nov., alkaliphilic, chitin-utilizing haloarchaea from hypersaline alkaline lakes.</title>
        <authorList>
            <person name="Sorokin D.Y."/>
            <person name="Elcheninov A.G."/>
            <person name="Kostrikina N.A."/>
            <person name="Bale N.J."/>
            <person name="Sinninghe Damste J.S."/>
            <person name="Khijniak T.V."/>
            <person name="Kublanov I.V."/>
            <person name="Toshchakov S.V."/>
        </authorList>
    </citation>
    <scope>NUCLEOTIDE SEQUENCE [LARGE SCALE GENOMIC DNA]</scope>
    <source>
        <strain evidence="1 2">AArcht4T</strain>
    </source>
</reference>